<protein>
    <submittedName>
        <fullName evidence="1">Uncharacterized protein</fullName>
    </submittedName>
</protein>
<dbReference type="AlphaFoldDB" id="A0A645D6I0"/>
<gene>
    <name evidence="1" type="ORF">SDC9_131895</name>
</gene>
<proteinExistence type="predicted"/>
<dbReference type="EMBL" id="VSSQ01033285">
    <property type="protein sequence ID" value="MPM84819.1"/>
    <property type="molecule type" value="Genomic_DNA"/>
</dbReference>
<evidence type="ECO:0000313" key="1">
    <source>
        <dbReference type="EMBL" id="MPM84819.1"/>
    </source>
</evidence>
<comment type="caution">
    <text evidence="1">The sequence shown here is derived from an EMBL/GenBank/DDBJ whole genome shotgun (WGS) entry which is preliminary data.</text>
</comment>
<organism evidence="1">
    <name type="scientific">bioreactor metagenome</name>
    <dbReference type="NCBI Taxonomy" id="1076179"/>
    <lineage>
        <taxon>unclassified sequences</taxon>
        <taxon>metagenomes</taxon>
        <taxon>ecological metagenomes</taxon>
    </lineage>
</organism>
<sequence length="185" mass="19179">MRSGQPGQLQHPVEVDLLLDRVGQGFDHLFPGGGIADGVRVGTPPHTGQPGHLGQERVPEVVVLQAAVQHGAEGRPHLPAVQERLGLPHPGADAVVDLVPVHLVDTPRVGGLGGDLLVGEADLDRQQPEPGHSTLPRLDLIVDDLGEHLVAAADAQDRAPGGAAGSDRLVQTVLAEPGQVVHGRP</sequence>
<accession>A0A645D6I0</accession>
<name>A0A645D6I0_9ZZZZ</name>
<reference evidence="1" key="1">
    <citation type="submission" date="2019-08" db="EMBL/GenBank/DDBJ databases">
        <authorList>
            <person name="Kucharzyk K."/>
            <person name="Murdoch R.W."/>
            <person name="Higgins S."/>
            <person name="Loffler F."/>
        </authorList>
    </citation>
    <scope>NUCLEOTIDE SEQUENCE</scope>
</reference>